<reference evidence="4 5" key="1">
    <citation type="submission" date="2023-09" db="EMBL/GenBank/DDBJ databases">
        <authorList>
            <person name="Rey-Velasco X."/>
        </authorList>
    </citation>
    <scope>NUCLEOTIDE SEQUENCE [LARGE SCALE GENOMIC DNA]</scope>
    <source>
        <strain evidence="4 5">F158</strain>
    </source>
</reference>
<organism evidence="4 5">
    <name type="scientific">Tropicimonas omnivorans</name>
    <dbReference type="NCBI Taxonomy" id="3075590"/>
    <lineage>
        <taxon>Bacteria</taxon>
        <taxon>Pseudomonadati</taxon>
        <taxon>Pseudomonadota</taxon>
        <taxon>Alphaproteobacteria</taxon>
        <taxon>Rhodobacterales</taxon>
        <taxon>Roseobacteraceae</taxon>
        <taxon>Tropicimonas</taxon>
    </lineage>
</organism>
<protein>
    <submittedName>
        <fullName evidence="4">Capsule biosynthesis protein</fullName>
    </submittedName>
</protein>
<keyword evidence="1" id="KW-0175">Coiled coil</keyword>
<dbReference type="PANTHER" id="PTHR32309">
    <property type="entry name" value="TYROSINE-PROTEIN KINASE"/>
    <property type="match status" value="1"/>
</dbReference>
<feature type="transmembrane region" description="Helical" evidence="3">
    <location>
        <begin position="233"/>
        <end position="255"/>
    </location>
</feature>
<feature type="compositionally biased region" description="Low complexity" evidence="2">
    <location>
        <begin position="80"/>
        <end position="94"/>
    </location>
</feature>
<evidence type="ECO:0000256" key="2">
    <source>
        <dbReference type="SAM" id="MobiDB-lite"/>
    </source>
</evidence>
<evidence type="ECO:0000256" key="1">
    <source>
        <dbReference type="SAM" id="Coils"/>
    </source>
</evidence>
<keyword evidence="3" id="KW-0812">Transmembrane</keyword>
<dbReference type="InterPro" id="IPR050445">
    <property type="entry name" value="Bact_polysacc_biosynth/exp"/>
</dbReference>
<proteinExistence type="predicted"/>
<comment type="caution">
    <text evidence="4">The sequence shown here is derived from an EMBL/GenBank/DDBJ whole genome shotgun (WGS) entry which is preliminary data.</text>
</comment>
<dbReference type="Proteomes" id="UP001265259">
    <property type="component" value="Unassembled WGS sequence"/>
</dbReference>
<dbReference type="PANTHER" id="PTHR32309:SF13">
    <property type="entry name" value="FERRIC ENTEROBACTIN TRANSPORT PROTEIN FEPE"/>
    <property type="match status" value="1"/>
</dbReference>
<feature type="coiled-coil region" evidence="1">
    <location>
        <begin position="401"/>
        <end position="428"/>
    </location>
</feature>
<feature type="transmembrane region" description="Helical" evidence="3">
    <location>
        <begin position="568"/>
        <end position="588"/>
    </location>
</feature>
<name>A0ABU3DFD8_9RHOB</name>
<feature type="region of interest" description="Disordered" evidence="2">
    <location>
        <begin position="33"/>
        <end position="94"/>
    </location>
</feature>
<evidence type="ECO:0000313" key="4">
    <source>
        <dbReference type="EMBL" id="MDT0682410.1"/>
    </source>
</evidence>
<dbReference type="EMBL" id="JAVRHL010000002">
    <property type="protein sequence ID" value="MDT0682410.1"/>
    <property type="molecule type" value="Genomic_DNA"/>
</dbReference>
<feature type="compositionally biased region" description="Low complexity" evidence="2">
    <location>
        <begin position="33"/>
        <end position="69"/>
    </location>
</feature>
<keyword evidence="3" id="KW-1133">Transmembrane helix</keyword>
<dbReference type="RefSeq" id="WP_311690163.1">
    <property type="nucleotide sequence ID" value="NZ_JAVRHL010000002.1"/>
</dbReference>
<sequence length="594" mass="64252">MTTKARARKYRLRRGEALAEGVVPAAQRASAAEAEQVSAAEPAETVTAAEAAVQPSDAMAEAAAQPRAPAVEELRTGTDGAAPGSSGPLAGSRSAFSGEITDAAEMASEVDIASIRREGLTGRQLRMARRVAHKHGLAPTSDFDAVRLLRAKGIDPFQRANMLELVVPEANTPARSQGTSLEAASGGLPATVPQHGPPAVVEPSSNPLRLPADSAAEIWKIQRDIGRRRRRKSLLLMVRLAFFVLLPTILAGWYYNVMATPLYATKSEFVIQQAEAQGAMGLGGLFQGTGLAVQQDSTTVQSYLQSRDAMLRLDRDLGFRAHFSQDWIDPLQRLEPGASMEDAYGIYQKNVKVGFDPSEGILKMEVIAATPEASQSFSEALIGYAEEQVDQLTSRLRDDQMAGARESFEEAEERVQQAQNRVLDLQERLGVLDPVSESSSLMSQITQFELELNQKKLQLDQFLSTSSPNEARVAAVRGEIARLEELIARLRSSMTQGASGGASLARITGELRIAEADLATRQLLLQQAAQQMEGARVEANRQVRYMAMGVAPVAPDEATYPRGFENTLLAFFIFSGIYLLVSLTASVLREQVTA</sequence>
<accession>A0ABU3DFD8</accession>
<evidence type="ECO:0000313" key="5">
    <source>
        <dbReference type="Proteomes" id="UP001265259"/>
    </source>
</evidence>
<keyword evidence="5" id="KW-1185">Reference proteome</keyword>
<evidence type="ECO:0000256" key="3">
    <source>
        <dbReference type="SAM" id="Phobius"/>
    </source>
</evidence>
<keyword evidence="3" id="KW-0472">Membrane</keyword>
<gene>
    <name evidence="4" type="ORF">RM543_06930</name>
</gene>